<feature type="region of interest" description="Disordered" evidence="1">
    <location>
        <begin position="83"/>
        <end position="108"/>
    </location>
</feature>
<sequence length="181" mass="19057">MTHPLSRTDVRLGLAALAVVVGVVGVGAFIMGGSEAARPLGPGISIAVVAPVEPEVLPGETMEVGALNDGFDRAALERAAAPPVDDTYTPEPAWLGPPLPAREDTPRMPMPTPVREVRVIESAPRPADPLADGSRSFGFDKPRPDYAEERRVRWERIEAGTPSATATTGNEAPGPVQYSSE</sequence>
<feature type="region of interest" description="Disordered" evidence="1">
    <location>
        <begin position="122"/>
        <end position="181"/>
    </location>
</feature>
<dbReference type="RefSeq" id="WP_374037402.1">
    <property type="nucleotide sequence ID" value="NZ_CP169082.1"/>
</dbReference>
<keyword evidence="2" id="KW-1133">Transmembrane helix</keyword>
<protein>
    <recommendedName>
        <fullName evidence="5">SPOR domain-containing protein</fullName>
    </recommendedName>
</protein>
<keyword evidence="2" id="KW-0472">Membrane</keyword>
<proteinExistence type="predicted"/>
<evidence type="ECO:0000256" key="2">
    <source>
        <dbReference type="SAM" id="Phobius"/>
    </source>
</evidence>
<accession>A0ABW0FQP7</accession>
<keyword evidence="2" id="KW-0812">Transmembrane</keyword>
<feature type="compositionally biased region" description="Basic and acidic residues" evidence="1">
    <location>
        <begin position="138"/>
        <end position="158"/>
    </location>
</feature>
<evidence type="ECO:0000313" key="3">
    <source>
        <dbReference type="EMBL" id="MFC5344052.1"/>
    </source>
</evidence>
<evidence type="ECO:0008006" key="5">
    <source>
        <dbReference type="Google" id="ProtNLM"/>
    </source>
</evidence>
<evidence type="ECO:0000256" key="1">
    <source>
        <dbReference type="SAM" id="MobiDB-lite"/>
    </source>
</evidence>
<gene>
    <name evidence="3" type="ORF">ACFPIE_09020</name>
</gene>
<reference evidence="4" key="1">
    <citation type="journal article" date="2019" name="Int. J. Syst. Evol. Microbiol.">
        <title>The Global Catalogue of Microorganisms (GCM) 10K type strain sequencing project: providing services to taxonomists for standard genome sequencing and annotation.</title>
        <authorList>
            <consortium name="The Broad Institute Genomics Platform"/>
            <consortium name="The Broad Institute Genome Sequencing Center for Infectious Disease"/>
            <person name="Wu L."/>
            <person name="Ma J."/>
        </authorList>
    </citation>
    <scope>NUCLEOTIDE SEQUENCE [LARGE SCALE GENOMIC DNA]</scope>
    <source>
        <strain evidence="4">JCM 12125</strain>
    </source>
</reference>
<organism evidence="3 4">
    <name type="scientific">Brevundimonas staleyi</name>
    <dbReference type="NCBI Taxonomy" id="74326"/>
    <lineage>
        <taxon>Bacteria</taxon>
        <taxon>Pseudomonadati</taxon>
        <taxon>Pseudomonadota</taxon>
        <taxon>Alphaproteobacteria</taxon>
        <taxon>Caulobacterales</taxon>
        <taxon>Caulobacteraceae</taxon>
        <taxon>Brevundimonas</taxon>
    </lineage>
</organism>
<evidence type="ECO:0000313" key="4">
    <source>
        <dbReference type="Proteomes" id="UP001596152"/>
    </source>
</evidence>
<name>A0ABW0FQP7_9CAUL</name>
<feature type="transmembrane region" description="Helical" evidence="2">
    <location>
        <begin position="12"/>
        <end position="32"/>
    </location>
</feature>
<comment type="caution">
    <text evidence="3">The sequence shown here is derived from an EMBL/GenBank/DDBJ whole genome shotgun (WGS) entry which is preliminary data.</text>
</comment>
<dbReference type="Proteomes" id="UP001596152">
    <property type="component" value="Unassembled WGS sequence"/>
</dbReference>
<keyword evidence="4" id="KW-1185">Reference proteome</keyword>
<dbReference type="EMBL" id="JBHSLF010000018">
    <property type="protein sequence ID" value="MFC5344052.1"/>
    <property type="molecule type" value="Genomic_DNA"/>
</dbReference>